<dbReference type="AlphaFoldDB" id="A0A0F8XSQ1"/>
<gene>
    <name evidence="1" type="ORF">LCGC14_2986420</name>
</gene>
<accession>A0A0F8XSQ1</accession>
<dbReference type="EMBL" id="LAZR01061123">
    <property type="protein sequence ID" value="KKK64220.1"/>
    <property type="molecule type" value="Genomic_DNA"/>
</dbReference>
<evidence type="ECO:0000313" key="1">
    <source>
        <dbReference type="EMBL" id="KKK64220.1"/>
    </source>
</evidence>
<reference evidence="1" key="1">
    <citation type="journal article" date="2015" name="Nature">
        <title>Complex archaea that bridge the gap between prokaryotes and eukaryotes.</title>
        <authorList>
            <person name="Spang A."/>
            <person name="Saw J.H."/>
            <person name="Jorgensen S.L."/>
            <person name="Zaremba-Niedzwiedzka K."/>
            <person name="Martijn J."/>
            <person name="Lind A.E."/>
            <person name="van Eijk R."/>
            <person name="Schleper C."/>
            <person name="Guy L."/>
            <person name="Ettema T.J."/>
        </authorList>
    </citation>
    <scope>NUCLEOTIDE SEQUENCE</scope>
</reference>
<proteinExistence type="predicted"/>
<name>A0A0F8XSQ1_9ZZZZ</name>
<comment type="caution">
    <text evidence="1">The sequence shown here is derived from an EMBL/GenBank/DDBJ whole genome shotgun (WGS) entry which is preliminary data.</text>
</comment>
<organism evidence="1">
    <name type="scientific">marine sediment metagenome</name>
    <dbReference type="NCBI Taxonomy" id="412755"/>
    <lineage>
        <taxon>unclassified sequences</taxon>
        <taxon>metagenomes</taxon>
        <taxon>ecological metagenomes</taxon>
    </lineage>
</organism>
<sequence length="133" mass="15093">MKFKIKVSNIDVGEPWHEPYDKPEVTNLKEAQAWAKDTVKWFNETCQSGEQHRELHGVELDGPSEVHEWYKLSLTTQLGSGRLSGQSYDVMACENCDVTGKRFGLGEGGIKRDSKFRAKKYSRCQPNKVEVTG</sequence>
<protein>
    <submittedName>
        <fullName evidence="1">Uncharacterized protein</fullName>
    </submittedName>
</protein>